<keyword evidence="2" id="KW-1185">Reference proteome</keyword>
<organism evidence="1 2">
    <name type="scientific">Hibiscus sabdariffa</name>
    <name type="common">roselle</name>
    <dbReference type="NCBI Taxonomy" id="183260"/>
    <lineage>
        <taxon>Eukaryota</taxon>
        <taxon>Viridiplantae</taxon>
        <taxon>Streptophyta</taxon>
        <taxon>Embryophyta</taxon>
        <taxon>Tracheophyta</taxon>
        <taxon>Spermatophyta</taxon>
        <taxon>Magnoliopsida</taxon>
        <taxon>eudicotyledons</taxon>
        <taxon>Gunneridae</taxon>
        <taxon>Pentapetalae</taxon>
        <taxon>rosids</taxon>
        <taxon>malvids</taxon>
        <taxon>Malvales</taxon>
        <taxon>Malvaceae</taxon>
        <taxon>Malvoideae</taxon>
        <taxon>Hibiscus</taxon>
    </lineage>
</organism>
<accession>A0ABR2EPD1</accession>
<dbReference type="EMBL" id="JBBPBM010000011">
    <property type="protein sequence ID" value="KAK8563872.1"/>
    <property type="molecule type" value="Genomic_DNA"/>
</dbReference>
<dbReference type="Proteomes" id="UP001472677">
    <property type="component" value="Unassembled WGS sequence"/>
</dbReference>
<proteinExistence type="predicted"/>
<protein>
    <submittedName>
        <fullName evidence="1">Uncharacterized protein</fullName>
    </submittedName>
</protein>
<comment type="caution">
    <text evidence="1">The sequence shown here is derived from an EMBL/GenBank/DDBJ whole genome shotgun (WGS) entry which is preliminary data.</text>
</comment>
<name>A0ABR2EPD1_9ROSI</name>
<sequence>MIVVTICGTDEAATALNGDEPFPLKPIRIWSRFTKALSTTQQFPIFGAIDLSLIPYESTLTPLALTITSVPTLILCLFEYPYMVLHFTDVAISTQKYLVSFFDTARKATVVLAVPWSSFEASSNEVLTEDADDGLA</sequence>
<gene>
    <name evidence="1" type="ORF">V6N12_036007</name>
</gene>
<evidence type="ECO:0000313" key="2">
    <source>
        <dbReference type="Proteomes" id="UP001472677"/>
    </source>
</evidence>
<reference evidence="1 2" key="1">
    <citation type="journal article" date="2024" name="G3 (Bethesda)">
        <title>Genome assembly of Hibiscus sabdariffa L. provides insights into metabolisms of medicinal natural products.</title>
        <authorList>
            <person name="Kim T."/>
        </authorList>
    </citation>
    <scope>NUCLEOTIDE SEQUENCE [LARGE SCALE GENOMIC DNA]</scope>
    <source>
        <strain evidence="1">TK-2024</strain>
        <tissue evidence="1">Old leaves</tissue>
    </source>
</reference>
<evidence type="ECO:0000313" key="1">
    <source>
        <dbReference type="EMBL" id="KAK8563872.1"/>
    </source>
</evidence>